<reference evidence="1" key="1">
    <citation type="submission" date="2014-11" db="EMBL/GenBank/DDBJ databases">
        <authorList>
            <person name="Amaro Gonzalez C."/>
        </authorList>
    </citation>
    <scope>NUCLEOTIDE SEQUENCE</scope>
</reference>
<evidence type="ECO:0000313" key="1">
    <source>
        <dbReference type="EMBL" id="JAH15454.1"/>
    </source>
</evidence>
<name>A0A0E9QF95_ANGAN</name>
<dbReference type="EMBL" id="GBXM01093123">
    <property type="protein sequence ID" value="JAH15454.1"/>
    <property type="molecule type" value="Transcribed_RNA"/>
</dbReference>
<sequence>MGIGPESYFSFHLNTLLLHTI</sequence>
<dbReference type="AlphaFoldDB" id="A0A0E9QF95"/>
<accession>A0A0E9QF95</accession>
<proteinExistence type="predicted"/>
<reference evidence="1" key="2">
    <citation type="journal article" date="2015" name="Fish Shellfish Immunol.">
        <title>Early steps in the European eel (Anguilla anguilla)-Vibrio vulnificus interaction in the gills: Role of the RtxA13 toxin.</title>
        <authorList>
            <person name="Callol A."/>
            <person name="Pajuelo D."/>
            <person name="Ebbesson L."/>
            <person name="Teles M."/>
            <person name="MacKenzie S."/>
            <person name="Amaro C."/>
        </authorList>
    </citation>
    <scope>NUCLEOTIDE SEQUENCE</scope>
</reference>
<organism evidence="1">
    <name type="scientific">Anguilla anguilla</name>
    <name type="common">European freshwater eel</name>
    <name type="synonym">Muraena anguilla</name>
    <dbReference type="NCBI Taxonomy" id="7936"/>
    <lineage>
        <taxon>Eukaryota</taxon>
        <taxon>Metazoa</taxon>
        <taxon>Chordata</taxon>
        <taxon>Craniata</taxon>
        <taxon>Vertebrata</taxon>
        <taxon>Euteleostomi</taxon>
        <taxon>Actinopterygii</taxon>
        <taxon>Neopterygii</taxon>
        <taxon>Teleostei</taxon>
        <taxon>Anguilliformes</taxon>
        <taxon>Anguillidae</taxon>
        <taxon>Anguilla</taxon>
    </lineage>
</organism>
<protein>
    <submittedName>
        <fullName evidence="1">Uncharacterized protein</fullName>
    </submittedName>
</protein>